<dbReference type="OrthoDB" id="10343781at2759"/>
<dbReference type="STRING" id="1611254.A0A2G5VE67"/>
<feature type="compositionally biased region" description="Low complexity" evidence="1">
    <location>
        <begin position="180"/>
        <end position="191"/>
    </location>
</feature>
<feature type="compositionally biased region" description="Polar residues" evidence="1">
    <location>
        <begin position="404"/>
        <end position="426"/>
    </location>
</feature>
<evidence type="ECO:0000313" key="3">
    <source>
        <dbReference type="EMBL" id="PIC50069.1"/>
    </source>
</evidence>
<feature type="compositionally biased region" description="Polar residues" evidence="1">
    <location>
        <begin position="192"/>
        <end position="207"/>
    </location>
</feature>
<protein>
    <recommendedName>
        <fullName evidence="2">Tudor domain-containing protein</fullName>
    </recommendedName>
</protein>
<evidence type="ECO:0000313" key="4">
    <source>
        <dbReference type="Proteomes" id="UP000230233"/>
    </source>
</evidence>
<dbReference type="SUPFAM" id="SSF63748">
    <property type="entry name" value="Tudor/PWWP/MBT"/>
    <property type="match status" value="1"/>
</dbReference>
<feature type="compositionally biased region" description="Polar residues" evidence="1">
    <location>
        <begin position="151"/>
        <end position="166"/>
    </location>
</feature>
<proteinExistence type="predicted"/>
<name>A0A2G5VE67_9PELO</name>
<feature type="compositionally biased region" description="Basic and acidic residues" evidence="1">
    <location>
        <begin position="289"/>
        <end position="311"/>
    </location>
</feature>
<keyword evidence="4" id="KW-1185">Reference proteome</keyword>
<feature type="compositionally biased region" description="Low complexity" evidence="1">
    <location>
        <begin position="133"/>
        <end position="150"/>
    </location>
</feature>
<feature type="compositionally biased region" description="Low complexity" evidence="1">
    <location>
        <begin position="319"/>
        <end position="332"/>
    </location>
</feature>
<dbReference type="InterPro" id="IPR002999">
    <property type="entry name" value="Tudor"/>
</dbReference>
<dbReference type="PANTHER" id="PTHR16442">
    <property type="entry name" value="RING FINGER PROTEIN 17"/>
    <property type="match status" value="1"/>
</dbReference>
<feature type="compositionally biased region" description="Low complexity" evidence="1">
    <location>
        <begin position="263"/>
        <end position="278"/>
    </location>
</feature>
<feature type="compositionally biased region" description="Polar residues" evidence="1">
    <location>
        <begin position="434"/>
        <end position="443"/>
    </location>
</feature>
<gene>
    <name evidence="3" type="primary">Cnig_chr_I.g1120</name>
    <name evidence="3" type="ORF">B9Z55_001120</name>
</gene>
<evidence type="ECO:0000259" key="2">
    <source>
        <dbReference type="Pfam" id="PF00567"/>
    </source>
</evidence>
<feature type="compositionally biased region" description="Low complexity" evidence="1">
    <location>
        <begin position="105"/>
        <end position="116"/>
    </location>
</feature>
<feature type="compositionally biased region" description="Basic and acidic residues" evidence="1">
    <location>
        <begin position="247"/>
        <end position="258"/>
    </location>
</feature>
<feature type="compositionally biased region" description="Basic and acidic residues" evidence="1">
    <location>
        <begin position="349"/>
        <end position="360"/>
    </location>
</feature>
<dbReference type="EMBL" id="PDUG01000001">
    <property type="protein sequence ID" value="PIC50069.1"/>
    <property type="molecule type" value="Genomic_DNA"/>
</dbReference>
<feature type="region of interest" description="Disordered" evidence="1">
    <location>
        <begin position="87"/>
        <end position="443"/>
    </location>
</feature>
<dbReference type="AlphaFoldDB" id="A0A2G5VE67"/>
<dbReference type="Pfam" id="PF00567">
    <property type="entry name" value="TUDOR"/>
    <property type="match status" value="1"/>
</dbReference>
<sequence>MDFNKISDEDELAVDIYGICTVHGFENSFSERNLIKLVDDQFERGYTESKLRELNKTLAQVLQNSEHFRNCGRGEWKAIPADGMDHIHDSVADKKNGKKGGARGRGAAVRGRGAAVPRNQVNRNDRGGFRGFNNSRPPRGGFNPRGPSGSHGSSFRPQGNPNQSHSIPDYLANQRPLVRNGSSNTNGQSSNYDGSFNRDNSRNSGYQDNVRPQSPPRYRRSSRSPSPRSRNSNYYDRDSQRYNNDSRNFDHDRRDYQNDRQSNYGGNQYGGNERYNGYDNGRRSPPPARYDDTRYNDYRQNSYERQDRYNDGHGYNNGRPSSPQYRQYSPPRNGNGYRDDGGFRMNEQQFRRDSRDERRGPSPSPSNRLRNSPPPDHRQNSHRRSASRNSNRSNFSQFSEENNDSPPESNFRTEYGNTQASAQTRDPITVGPSPANTNPSASLNSNELLNRKLCKQLLKLKKGGQMELTEFVFFLKDKGIIIPGDNYDEQENYLCALKESMPEFFKNMTIDKEESLIVWNDTEIHQNKENEDEEDVNKPHRIDDAVWSYIKSISTNTFKMSDVVLHLVQETGESANLIKSRVAHSMFYTHQGEYRYVPGDMDLVQKIERDLKGPITDLFSAPLVHPAFSRLQTSLNVTFCFWRKFAHFAVRPVEAVEEFEKMEKEIRVSMQGADLKEQPNGGWQPRQGCLVRLHDSDIGSKWARGMVIKEENKELYRVYVLDYGYRLMVRIADMAMMPHRFLNIPPFCITCKVNATNEEHIELNTLEWKPEKMNSSDRISVSNLQRGVPVEGIPTFIVDLATEDFNGGMTNILDKLL</sequence>
<dbReference type="PANTHER" id="PTHR16442:SF1">
    <property type="entry name" value="RING FINGER PROTEIN 17"/>
    <property type="match status" value="1"/>
</dbReference>
<feature type="compositionally biased region" description="Low complexity" evidence="1">
    <location>
        <begin position="223"/>
        <end position="234"/>
    </location>
</feature>
<dbReference type="Gene3D" id="2.30.30.140">
    <property type="match status" value="1"/>
</dbReference>
<dbReference type="Proteomes" id="UP000230233">
    <property type="component" value="Chromosome I"/>
</dbReference>
<accession>A0A2G5VE67</accession>
<reference evidence="4" key="1">
    <citation type="submission" date="2017-10" db="EMBL/GenBank/DDBJ databases">
        <title>Rapid genome shrinkage in a self-fertile nematode reveals novel sperm competition proteins.</title>
        <authorList>
            <person name="Yin D."/>
            <person name="Schwarz E.M."/>
            <person name="Thomas C.G."/>
            <person name="Felde R.L."/>
            <person name="Korf I.F."/>
            <person name="Cutter A.D."/>
            <person name="Schartner C.M."/>
            <person name="Ralston E.J."/>
            <person name="Meyer B.J."/>
            <person name="Haag E.S."/>
        </authorList>
    </citation>
    <scope>NUCLEOTIDE SEQUENCE [LARGE SCALE GENOMIC DNA]</scope>
    <source>
        <strain evidence="4">JU1422</strain>
    </source>
</reference>
<evidence type="ECO:0000256" key="1">
    <source>
        <dbReference type="SAM" id="MobiDB-lite"/>
    </source>
</evidence>
<feature type="compositionally biased region" description="Low complexity" evidence="1">
    <location>
        <begin position="387"/>
        <end position="400"/>
    </location>
</feature>
<feature type="domain" description="Tudor" evidence="2">
    <location>
        <begin position="634"/>
        <end position="753"/>
    </location>
</feature>
<comment type="caution">
    <text evidence="3">The sequence shown here is derived from an EMBL/GenBank/DDBJ whole genome shotgun (WGS) entry which is preliminary data.</text>
</comment>
<organism evidence="3 4">
    <name type="scientific">Caenorhabditis nigoni</name>
    <dbReference type="NCBI Taxonomy" id="1611254"/>
    <lineage>
        <taxon>Eukaryota</taxon>
        <taxon>Metazoa</taxon>
        <taxon>Ecdysozoa</taxon>
        <taxon>Nematoda</taxon>
        <taxon>Chromadorea</taxon>
        <taxon>Rhabditida</taxon>
        <taxon>Rhabditina</taxon>
        <taxon>Rhabditomorpha</taxon>
        <taxon>Rhabditoidea</taxon>
        <taxon>Rhabditidae</taxon>
        <taxon>Peloderinae</taxon>
        <taxon>Caenorhabditis</taxon>
    </lineage>
</organism>